<evidence type="ECO:0000313" key="3">
    <source>
        <dbReference type="EMBL" id="MBB6068834.1"/>
    </source>
</evidence>
<evidence type="ECO:0000256" key="1">
    <source>
        <dbReference type="SAM" id="MobiDB-lite"/>
    </source>
</evidence>
<dbReference type="EMBL" id="JACHIA010000001">
    <property type="protein sequence ID" value="MBB6068834.1"/>
    <property type="molecule type" value="Genomic_DNA"/>
</dbReference>
<evidence type="ECO:0000313" key="4">
    <source>
        <dbReference type="Proteomes" id="UP000582837"/>
    </source>
</evidence>
<evidence type="ECO:0000256" key="2">
    <source>
        <dbReference type="SAM" id="SignalP"/>
    </source>
</evidence>
<name>A0A841GUM9_9BACT</name>
<reference evidence="3 4" key="1">
    <citation type="submission" date="2020-08" db="EMBL/GenBank/DDBJ databases">
        <title>Genomic Encyclopedia of Type Strains, Phase IV (KMG-IV): sequencing the most valuable type-strain genomes for metagenomic binning, comparative biology and taxonomic classification.</title>
        <authorList>
            <person name="Goeker M."/>
        </authorList>
    </citation>
    <scope>NUCLEOTIDE SEQUENCE [LARGE SCALE GENOMIC DNA]</scope>
    <source>
        <strain evidence="3 4">DSM 29007</strain>
    </source>
</reference>
<protein>
    <recommendedName>
        <fullName evidence="5">Lipoprotein</fullName>
    </recommendedName>
</protein>
<feature type="region of interest" description="Disordered" evidence="1">
    <location>
        <begin position="18"/>
        <end position="45"/>
    </location>
</feature>
<dbReference type="AlphaFoldDB" id="A0A841GUM9"/>
<dbReference type="Proteomes" id="UP000582837">
    <property type="component" value="Unassembled WGS sequence"/>
</dbReference>
<organism evidence="3 4">
    <name type="scientific">Longimicrobium terrae</name>
    <dbReference type="NCBI Taxonomy" id="1639882"/>
    <lineage>
        <taxon>Bacteria</taxon>
        <taxon>Pseudomonadati</taxon>
        <taxon>Gemmatimonadota</taxon>
        <taxon>Longimicrobiia</taxon>
        <taxon>Longimicrobiales</taxon>
        <taxon>Longimicrobiaceae</taxon>
        <taxon>Longimicrobium</taxon>
    </lineage>
</organism>
<dbReference type="PROSITE" id="PS51257">
    <property type="entry name" value="PROKAR_LIPOPROTEIN"/>
    <property type="match status" value="1"/>
</dbReference>
<accession>A0A841GUM9</accession>
<proteinExistence type="predicted"/>
<evidence type="ECO:0008006" key="5">
    <source>
        <dbReference type="Google" id="ProtNLM"/>
    </source>
</evidence>
<comment type="caution">
    <text evidence="3">The sequence shown here is derived from an EMBL/GenBank/DDBJ whole genome shotgun (WGS) entry which is preliminary data.</text>
</comment>
<feature type="signal peptide" evidence="2">
    <location>
        <begin position="1"/>
        <end position="22"/>
    </location>
</feature>
<keyword evidence="4" id="KW-1185">Reference proteome</keyword>
<keyword evidence="2" id="KW-0732">Signal</keyword>
<feature type="compositionally biased region" description="Low complexity" evidence="1">
    <location>
        <begin position="29"/>
        <end position="45"/>
    </location>
</feature>
<sequence>MRTRAALLALLLAGCTPASEGAAPSDQPSSAPRAEAAARAQASTSADTTRISGAAGLLWGTGVDPIISHQGDPAFRGKDYEEVTLLGYPVTIAGQQTHAMFFAHPRHGLFRVGYIAEFTDAAQCTFKLEMFDQGHPAATRRSSRGSSGLAGRGIRASHSLRGAADT</sequence>
<feature type="chain" id="PRO_5033037934" description="Lipoprotein" evidence="2">
    <location>
        <begin position="23"/>
        <end position="166"/>
    </location>
</feature>
<gene>
    <name evidence="3" type="ORF">HNQ61_000445</name>
</gene>
<dbReference type="RefSeq" id="WP_170031253.1">
    <property type="nucleotide sequence ID" value="NZ_JABDTL010000001.1"/>
</dbReference>